<dbReference type="OrthoDB" id="1926123at2759"/>
<dbReference type="Proteomes" id="UP000015453">
    <property type="component" value="Unassembled WGS sequence"/>
</dbReference>
<proteinExistence type="predicted"/>
<dbReference type="EMBL" id="AUSU01007552">
    <property type="protein sequence ID" value="EPS60465.1"/>
    <property type="molecule type" value="Genomic_DNA"/>
</dbReference>
<comment type="caution">
    <text evidence="3">The sequence shown here is derived from an EMBL/GenBank/DDBJ whole genome shotgun (WGS) entry which is preliminary data.</text>
</comment>
<evidence type="ECO:0000256" key="1">
    <source>
        <dbReference type="ARBA" id="ARBA00022741"/>
    </source>
</evidence>
<dbReference type="InterPro" id="IPR011009">
    <property type="entry name" value="Kinase-like_dom_sf"/>
</dbReference>
<dbReference type="AlphaFoldDB" id="S8C114"/>
<feature type="non-terminal residue" evidence="3">
    <location>
        <position position="1"/>
    </location>
</feature>
<reference evidence="3 4" key="1">
    <citation type="journal article" date="2013" name="BMC Genomics">
        <title>The miniature genome of a carnivorous plant Genlisea aurea contains a low number of genes and short non-coding sequences.</title>
        <authorList>
            <person name="Leushkin E.V."/>
            <person name="Sutormin R.A."/>
            <person name="Nabieva E.R."/>
            <person name="Penin A.A."/>
            <person name="Kondrashov A.S."/>
            <person name="Logacheva M.D."/>
        </authorList>
    </citation>
    <scope>NUCLEOTIDE SEQUENCE [LARGE SCALE GENOMIC DNA]</scope>
</reference>
<name>S8C114_9LAMI</name>
<keyword evidence="2" id="KW-0067">ATP-binding</keyword>
<accession>S8C114</accession>
<protein>
    <recommendedName>
        <fullName evidence="5">Protein kinase domain-containing protein</fullName>
    </recommendedName>
</protein>
<dbReference type="PANTHER" id="PTHR24055">
    <property type="entry name" value="MITOGEN-ACTIVATED PROTEIN KINASE"/>
    <property type="match status" value="1"/>
</dbReference>
<organism evidence="3 4">
    <name type="scientific">Genlisea aurea</name>
    <dbReference type="NCBI Taxonomy" id="192259"/>
    <lineage>
        <taxon>Eukaryota</taxon>
        <taxon>Viridiplantae</taxon>
        <taxon>Streptophyta</taxon>
        <taxon>Embryophyta</taxon>
        <taxon>Tracheophyta</taxon>
        <taxon>Spermatophyta</taxon>
        <taxon>Magnoliopsida</taxon>
        <taxon>eudicotyledons</taxon>
        <taxon>Gunneridae</taxon>
        <taxon>Pentapetalae</taxon>
        <taxon>asterids</taxon>
        <taxon>lamiids</taxon>
        <taxon>Lamiales</taxon>
        <taxon>Lentibulariaceae</taxon>
        <taxon>Genlisea</taxon>
    </lineage>
</organism>
<gene>
    <name evidence="3" type="ORF">M569_14339</name>
</gene>
<evidence type="ECO:0000256" key="2">
    <source>
        <dbReference type="ARBA" id="ARBA00022840"/>
    </source>
</evidence>
<dbReference type="GO" id="GO:0005524">
    <property type="term" value="F:ATP binding"/>
    <property type="evidence" value="ECO:0007669"/>
    <property type="project" value="UniProtKB-KW"/>
</dbReference>
<evidence type="ECO:0000313" key="4">
    <source>
        <dbReference type="Proteomes" id="UP000015453"/>
    </source>
</evidence>
<evidence type="ECO:0008006" key="5">
    <source>
        <dbReference type="Google" id="ProtNLM"/>
    </source>
</evidence>
<dbReference type="Gene3D" id="3.30.200.20">
    <property type="entry name" value="Phosphorylase Kinase, domain 1"/>
    <property type="match status" value="1"/>
</dbReference>
<dbReference type="SUPFAM" id="SSF56112">
    <property type="entry name" value="Protein kinase-like (PK-like)"/>
    <property type="match status" value="1"/>
</dbReference>
<sequence>GPYSQLLGSPEDSDLGFLKSDTARRYIKKLPHAPKRTISEKYPKAASSSPLAIDLAEKMLVFDPAKRITVEEALNHPFLSTLHEINEEPTCPSPFVFDFEQAASLSLDDIKELVWMEAIKLNTD</sequence>
<keyword evidence="4" id="KW-1185">Reference proteome</keyword>
<dbReference type="Gene3D" id="1.10.510.10">
    <property type="entry name" value="Transferase(Phosphotransferase) domain 1"/>
    <property type="match status" value="1"/>
</dbReference>
<dbReference type="InterPro" id="IPR050117">
    <property type="entry name" value="MAPK"/>
</dbReference>
<evidence type="ECO:0000313" key="3">
    <source>
        <dbReference type="EMBL" id="EPS60465.1"/>
    </source>
</evidence>
<keyword evidence="1" id="KW-0547">Nucleotide-binding</keyword>